<feature type="region of interest" description="Disordered" evidence="1">
    <location>
        <begin position="1"/>
        <end position="35"/>
    </location>
</feature>
<comment type="caution">
    <text evidence="2">The sequence shown here is derived from an EMBL/GenBank/DDBJ whole genome shotgun (WGS) entry which is preliminary data.</text>
</comment>
<name>A0A3N6RVT7_BRACR</name>
<dbReference type="EMBL" id="QGKY02001925">
    <property type="protein sequence ID" value="KAF2547156.1"/>
    <property type="molecule type" value="Genomic_DNA"/>
</dbReference>
<organism evidence="2">
    <name type="scientific">Brassica cretica</name>
    <name type="common">Mustard</name>
    <dbReference type="NCBI Taxonomy" id="69181"/>
    <lineage>
        <taxon>Eukaryota</taxon>
        <taxon>Viridiplantae</taxon>
        <taxon>Streptophyta</taxon>
        <taxon>Embryophyta</taxon>
        <taxon>Tracheophyta</taxon>
        <taxon>Spermatophyta</taxon>
        <taxon>Magnoliopsida</taxon>
        <taxon>eudicotyledons</taxon>
        <taxon>Gunneridae</taxon>
        <taxon>Pentapetalae</taxon>
        <taxon>rosids</taxon>
        <taxon>malvids</taxon>
        <taxon>Brassicales</taxon>
        <taxon>Brassicaceae</taxon>
        <taxon>Brassiceae</taxon>
        <taxon>Brassica</taxon>
    </lineage>
</organism>
<feature type="compositionally biased region" description="Polar residues" evidence="1">
    <location>
        <begin position="10"/>
        <end position="19"/>
    </location>
</feature>
<dbReference type="EMBL" id="QGKV02000297">
    <property type="protein sequence ID" value="KAF3607362.1"/>
    <property type="molecule type" value="Genomic_DNA"/>
</dbReference>
<gene>
    <name evidence="3" type="ORF">DY000_02047042</name>
    <name evidence="2" type="ORF">F2Q70_00021055</name>
</gene>
<evidence type="ECO:0000256" key="1">
    <source>
        <dbReference type="SAM" id="MobiDB-lite"/>
    </source>
</evidence>
<reference evidence="3" key="2">
    <citation type="submission" date="2019-12" db="EMBL/GenBank/DDBJ databases">
        <authorList>
            <person name="Studholme D.J."/>
            <person name="Sarris P."/>
        </authorList>
    </citation>
    <scope>NUCLEOTIDE SEQUENCE</scope>
    <source>
        <strain evidence="3">PFS-1207/04</strain>
        <tissue evidence="3">Leaf</tissue>
    </source>
</reference>
<proteinExistence type="predicted"/>
<protein>
    <submittedName>
        <fullName evidence="2">Uncharacterized protein</fullName>
    </submittedName>
</protein>
<evidence type="ECO:0000313" key="3">
    <source>
        <dbReference type="EMBL" id="KAF3607362.1"/>
    </source>
</evidence>
<keyword evidence="4" id="KW-1185">Reference proteome</keyword>
<sequence length="124" mass="13804">MRKKSKKNGKNYQSSNGQLVETGELDRPHDSARPFTELDQSILANGRAGSTAGVSSAVRRAGPVQFDERPSWINHGIQLGRSLSWSSPARPFHRIQLDRSPSWTSPIRRTAELDRLESIFTSSS</sequence>
<accession>A0A3N6RVT7</accession>
<reference evidence="2" key="1">
    <citation type="submission" date="2019-12" db="EMBL/GenBank/DDBJ databases">
        <title>Genome sequencing and annotation of Brassica cretica.</title>
        <authorList>
            <person name="Studholme D.J."/>
            <person name="Sarris P.F."/>
        </authorList>
    </citation>
    <scope>NUCLEOTIDE SEQUENCE</scope>
    <source>
        <strain evidence="2">PFS-102/07</strain>
        <tissue evidence="2">Leaf</tissue>
    </source>
</reference>
<dbReference type="AlphaFoldDB" id="A0A3N6RVT7"/>
<reference evidence="3 4" key="3">
    <citation type="journal article" date="2020" name="BMC Genomics">
        <title>Intraspecific diversification of the crop wild relative Brassica cretica Lam. using demographic model selection.</title>
        <authorList>
            <person name="Kioukis A."/>
            <person name="Michalopoulou V.A."/>
            <person name="Briers L."/>
            <person name="Pirintsos S."/>
            <person name="Studholme D.J."/>
            <person name="Pavlidis P."/>
            <person name="Sarris P.F."/>
        </authorList>
    </citation>
    <scope>NUCLEOTIDE SEQUENCE [LARGE SCALE GENOMIC DNA]</scope>
    <source>
        <strain evidence="4">cv. PFS-1207/04</strain>
        <strain evidence="3">PFS-1207/04</strain>
    </source>
</reference>
<evidence type="ECO:0000313" key="4">
    <source>
        <dbReference type="Proteomes" id="UP000266723"/>
    </source>
</evidence>
<evidence type="ECO:0000313" key="2">
    <source>
        <dbReference type="EMBL" id="KAF2547156.1"/>
    </source>
</evidence>
<dbReference type="Proteomes" id="UP000266723">
    <property type="component" value="Unassembled WGS sequence"/>
</dbReference>